<accession>A0A0L8H4H0</accession>
<reference evidence="1" key="1">
    <citation type="submission" date="2015-07" db="EMBL/GenBank/DDBJ databases">
        <title>MeaNS - Measles Nucleotide Surveillance Program.</title>
        <authorList>
            <person name="Tran T."/>
            <person name="Druce J."/>
        </authorList>
    </citation>
    <scope>NUCLEOTIDE SEQUENCE</scope>
    <source>
        <strain evidence="1">UCB-OBI-ISO-001</strain>
        <tissue evidence="1">Gonad</tissue>
    </source>
</reference>
<name>A0A0L8H4H0_OCTBM</name>
<evidence type="ECO:0008006" key="2">
    <source>
        <dbReference type="Google" id="ProtNLM"/>
    </source>
</evidence>
<evidence type="ECO:0000313" key="1">
    <source>
        <dbReference type="EMBL" id="KOF84186.1"/>
    </source>
</evidence>
<protein>
    <recommendedName>
        <fullName evidence="2">HAT C-terminal dimerisation domain-containing protein</fullName>
    </recommendedName>
</protein>
<dbReference type="PANTHER" id="PTHR45913:SF5">
    <property type="entry name" value="GENERAL TRANSCRIPTION FACTOR II-I REPEAT DOMAIN-CONTAINING PROTEIN 2A-LIKE PROTEIN"/>
    <property type="match status" value="1"/>
</dbReference>
<sequence length="147" mass="17012">MARMRKGLVGQIRTKLEDLQLLGPLFTHCIIHQQALVPVNLQLVLIDLEANDLLKEKHREGKLVKSCRCLSDDEFLKLKKFAFSMAPVFGTTYVCEQTFSKMKYMKSAHRMELTDEHLKAILLVECSNSKANIDDILKTEHQFHKFH</sequence>
<dbReference type="OrthoDB" id="6283535at2759"/>
<dbReference type="AlphaFoldDB" id="A0A0L8H4H0"/>
<proteinExistence type="predicted"/>
<gene>
    <name evidence="1" type="ORF">OCBIM_22022475mg</name>
</gene>
<dbReference type="EMBL" id="KQ419225">
    <property type="protein sequence ID" value="KOF84186.1"/>
    <property type="molecule type" value="Genomic_DNA"/>
</dbReference>
<organism evidence="1">
    <name type="scientific">Octopus bimaculoides</name>
    <name type="common">California two-spotted octopus</name>
    <dbReference type="NCBI Taxonomy" id="37653"/>
    <lineage>
        <taxon>Eukaryota</taxon>
        <taxon>Metazoa</taxon>
        <taxon>Spiralia</taxon>
        <taxon>Lophotrochozoa</taxon>
        <taxon>Mollusca</taxon>
        <taxon>Cephalopoda</taxon>
        <taxon>Coleoidea</taxon>
        <taxon>Octopodiformes</taxon>
        <taxon>Octopoda</taxon>
        <taxon>Incirrata</taxon>
        <taxon>Octopodidae</taxon>
        <taxon>Octopus</taxon>
    </lineage>
</organism>
<dbReference type="PANTHER" id="PTHR45913">
    <property type="entry name" value="EPM2A-INTERACTING PROTEIN 1"/>
    <property type="match status" value="1"/>
</dbReference>